<dbReference type="SUPFAM" id="SSF110324">
    <property type="entry name" value="Ribosomal L27 protein-like"/>
    <property type="match status" value="1"/>
</dbReference>
<gene>
    <name evidence="6" type="ORF">KC660_02760</name>
</gene>
<evidence type="ECO:0000313" key="6">
    <source>
        <dbReference type="EMBL" id="MCA9382306.1"/>
    </source>
</evidence>
<dbReference type="InterPro" id="IPR001684">
    <property type="entry name" value="Ribosomal_bL27"/>
</dbReference>
<sequence>MAHKKASGGKIRQGSNVAGKRLGLKVTNGQLVNQGTILVRQKGNRYYPGKNVKQGRDFTLFASAEGNVHFRDLTQNKRGSKALDVISESSSK</sequence>
<evidence type="ECO:0000256" key="4">
    <source>
        <dbReference type="ARBA" id="ARBA00035175"/>
    </source>
</evidence>
<dbReference type="PRINTS" id="PR00063">
    <property type="entry name" value="RIBOSOMALL27"/>
</dbReference>
<protein>
    <recommendedName>
        <fullName evidence="4">Large ribosomal subunit protein bL27</fullName>
    </recommendedName>
    <alternativeName>
        <fullName evidence="5">50S ribosomal protein L27</fullName>
    </alternativeName>
</protein>
<evidence type="ECO:0000256" key="3">
    <source>
        <dbReference type="ARBA" id="ARBA00023274"/>
    </source>
</evidence>
<comment type="caution">
    <text evidence="6">The sequence shown here is derived from an EMBL/GenBank/DDBJ whole genome shotgun (WGS) entry which is preliminary data.</text>
</comment>
<dbReference type="GO" id="GO:0003735">
    <property type="term" value="F:structural constituent of ribosome"/>
    <property type="evidence" value="ECO:0007669"/>
    <property type="project" value="InterPro"/>
</dbReference>
<name>A0A955L438_9BACT</name>
<dbReference type="AlphaFoldDB" id="A0A955L438"/>
<dbReference type="GO" id="GO:0022625">
    <property type="term" value="C:cytosolic large ribosomal subunit"/>
    <property type="evidence" value="ECO:0007669"/>
    <property type="project" value="TreeGrafter"/>
</dbReference>
<dbReference type="GO" id="GO:0006412">
    <property type="term" value="P:translation"/>
    <property type="evidence" value="ECO:0007669"/>
    <property type="project" value="InterPro"/>
</dbReference>
<proteinExistence type="inferred from homology"/>
<organism evidence="6 7">
    <name type="scientific">Candidatus Dojkabacteria bacterium</name>
    <dbReference type="NCBI Taxonomy" id="2099670"/>
    <lineage>
        <taxon>Bacteria</taxon>
        <taxon>Candidatus Dojkabacteria</taxon>
    </lineage>
</organism>
<evidence type="ECO:0000256" key="1">
    <source>
        <dbReference type="ARBA" id="ARBA00010797"/>
    </source>
</evidence>
<dbReference type="PANTHER" id="PTHR15893">
    <property type="entry name" value="RIBOSOMAL PROTEIN L27"/>
    <property type="match status" value="1"/>
</dbReference>
<comment type="similarity">
    <text evidence="1">Belongs to the bacterial ribosomal protein bL27 family.</text>
</comment>
<evidence type="ECO:0000256" key="2">
    <source>
        <dbReference type="ARBA" id="ARBA00022980"/>
    </source>
</evidence>
<dbReference type="Gene3D" id="2.40.50.100">
    <property type="match status" value="1"/>
</dbReference>
<reference evidence="6" key="1">
    <citation type="submission" date="2020-04" db="EMBL/GenBank/DDBJ databases">
        <authorList>
            <person name="Zhang T."/>
        </authorList>
    </citation>
    <scope>NUCLEOTIDE SEQUENCE</scope>
    <source>
        <strain evidence="6">HKST-UBA10</strain>
    </source>
</reference>
<dbReference type="EMBL" id="JAGQLG010000103">
    <property type="protein sequence ID" value="MCA9382306.1"/>
    <property type="molecule type" value="Genomic_DNA"/>
</dbReference>
<keyword evidence="2 6" id="KW-0689">Ribosomal protein</keyword>
<accession>A0A955L438</accession>
<reference evidence="6" key="2">
    <citation type="journal article" date="2021" name="Microbiome">
        <title>Successional dynamics and alternative stable states in a saline activated sludge microbial community over 9 years.</title>
        <authorList>
            <person name="Wang Y."/>
            <person name="Ye J."/>
            <person name="Ju F."/>
            <person name="Liu L."/>
            <person name="Boyd J.A."/>
            <person name="Deng Y."/>
            <person name="Parks D.H."/>
            <person name="Jiang X."/>
            <person name="Yin X."/>
            <person name="Woodcroft B.J."/>
            <person name="Tyson G.W."/>
            <person name="Hugenholtz P."/>
            <person name="Polz M.F."/>
            <person name="Zhang T."/>
        </authorList>
    </citation>
    <scope>NUCLEOTIDE SEQUENCE</scope>
    <source>
        <strain evidence="6">HKST-UBA10</strain>
    </source>
</reference>
<evidence type="ECO:0000313" key="7">
    <source>
        <dbReference type="Proteomes" id="UP000782843"/>
    </source>
</evidence>
<keyword evidence="3" id="KW-0687">Ribonucleoprotein</keyword>
<dbReference type="PANTHER" id="PTHR15893:SF0">
    <property type="entry name" value="LARGE RIBOSOMAL SUBUNIT PROTEIN BL27M"/>
    <property type="match status" value="1"/>
</dbReference>
<evidence type="ECO:0000256" key="5">
    <source>
        <dbReference type="ARBA" id="ARBA00035477"/>
    </source>
</evidence>
<dbReference type="Proteomes" id="UP000782843">
    <property type="component" value="Unassembled WGS sequence"/>
</dbReference>
<dbReference type="Pfam" id="PF01016">
    <property type="entry name" value="Ribosomal_L27"/>
    <property type="match status" value="1"/>
</dbReference>